<dbReference type="SUPFAM" id="SSF81624">
    <property type="entry name" value="N-terminal domain of MutM-like DNA repair proteins"/>
    <property type="match status" value="1"/>
</dbReference>
<sequence>MPEGHTIHALADRLERAFRGHTVTATSPQGRFAADAERLDGRVLESAQAWGKHLFVDIGDATLHVHLGLIGMFPVKHLVDGVLPPAVGAVRLRLVGPEHVADLRGPMICTLVDAARRREIVSTLGPDPLRRRQRPDAGWERVHRSRRTVAELLMDQSVVAGVGNVYRCEVLHRLAVDPLTRGVDLSEQVWQEIWDDLVLLMPLGRTFSQIITMPDQVEDAVRATRSGRARVIARRLTGERLGDTFERRFLVYKRTGQPCPRCLNTLQEKEIAGRRLYWCPNCQVRR</sequence>
<dbReference type="Proteomes" id="UP001501468">
    <property type="component" value="Unassembled WGS sequence"/>
</dbReference>
<evidence type="ECO:0000256" key="3">
    <source>
        <dbReference type="ARBA" id="ARBA00012720"/>
    </source>
</evidence>
<keyword evidence="5" id="KW-0227">DNA damage</keyword>
<dbReference type="Pfam" id="PF06827">
    <property type="entry name" value="zf-FPG_IleRS"/>
    <property type="match status" value="1"/>
</dbReference>
<evidence type="ECO:0000256" key="13">
    <source>
        <dbReference type="ARBA" id="ARBA00023295"/>
    </source>
</evidence>
<comment type="caution">
    <text evidence="17">The sequence shown here is derived from an EMBL/GenBank/DDBJ whole genome shotgun (WGS) entry which is preliminary data.</text>
</comment>
<reference evidence="18" key="1">
    <citation type="journal article" date="2019" name="Int. J. Syst. Evol. Microbiol.">
        <title>The Global Catalogue of Microorganisms (GCM) 10K type strain sequencing project: providing services to taxonomists for standard genome sequencing and annotation.</title>
        <authorList>
            <consortium name="The Broad Institute Genomics Platform"/>
            <consortium name="The Broad Institute Genome Sequencing Center for Infectious Disease"/>
            <person name="Wu L."/>
            <person name="Ma J."/>
        </authorList>
    </citation>
    <scope>NUCLEOTIDE SEQUENCE [LARGE SCALE GENOMIC DNA]</scope>
    <source>
        <strain evidence="18">JCM 17125</strain>
    </source>
</reference>
<proteinExistence type="inferred from homology"/>
<dbReference type="InterPro" id="IPR015886">
    <property type="entry name" value="H2TH_FPG"/>
</dbReference>
<keyword evidence="18" id="KW-1185">Reference proteome</keyword>
<evidence type="ECO:0000256" key="6">
    <source>
        <dbReference type="ARBA" id="ARBA00022771"/>
    </source>
</evidence>
<name>A0ABP7CVY6_9MICO</name>
<dbReference type="RefSeq" id="WP_344942622.1">
    <property type="nucleotide sequence ID" value="NZ_BAABDC010000001.1"/>
</dbReference>
<keyword evidence="13" id="KW-0326">Glycosidase</keyword>
<accession>A0ABP7CVY6</accession>
<evidence type="ECO:0000313" key="17">
    <source>
        <dbReference type="EMBL" id="GAA3696155.1"/>
    </source>
</evidence>
<keyword evidence="4" id="KW-0479">Metal-binding</keyword>
<dbReference type="SMART" id="SM00898">
    <property type="entry name" value="Fapy_DNA_glyco"/>
    <property type="match status" value="1"/>
</dbReference>
<keyword evidence="9" id="KW-0238">DNA-binding</keyword>
<keyword evidence="8" id="KW-0862">Zinc</keyword>
<comment type="cofactor">
    <cofactor evidence="1">
        <name>Zn(2+)</name>
        <dbReference type="ChEBI" id="CHEBI:29105"/>
    </cofactor>
</comment>
<evidence type="ECO:0000256" key="10">
    <source>
        <dbReference type="ARBA" id="ARBA00023204"/>
    </source>
</evidence>
<dbReference type="Gene3D" id="3.20.190.10">
    <property type="entry name" value="MutM-like, N-terminal"/>
    <property type="match status" value="1"/>
</dbReference>
<dbReference type="PROSITE" id="PS51068">
    <property type="entry name" value="FPG_CAT"/>
    <property type="match status" value="1"/>
</dbReference>
<evidence type="ECO:0000256" key="8">
    <source>
        <dbReference type="ARBA" id="ARBA00022833"/>
    </source>
</evidence>
<dbReference type="CDD" id="cd08970">
    <property type="entry name" value="AcNei1_N"/>
    <property type="match status" value="1"/>
</dbReference>
<dbReference type="PROSITE" id="PS51066">
    <property type="entry name" value="ZF_FPG_2"/>
    <property type="match status" value="1"/>
</dbReference>
<gene>
    <name evidence="17" type="ORF">GCM10022399_10810</name>
</gene>
<feature type="domain" description="Formamidopyrimidine-DNA glycosylase catalytic" evidence="16">
    <location>
        <begin position="2"/>
        <end position="88"/>
    </location>
</feature>
<keyword evidence="11" id="KW-0456">Lyase</keyword>
<evidence type="ECO:0000256" key="12">
    <source>
        <dbReference type="ARBA" id="ARBA00023268"/>
    </source>
</evidence>
<evidence type="ECO:0000256" key="9">
    <source>
        <dbReference type="ARBA" id="ARBA00023125"/>
    </source>
</evidence>
<dbReference type="InterPro" id="IPR000214">
    <property type="entry name" value="Znf_DNA_glyclase/AP_lyase"/>
</dbReference>
<dbReference type="EC" id="4.2.99.18" evidence="3"/>
<keyword evidence="6 14" id="KW-0863">Zinc-finger</keyword>
<feature type="domain" description="FPG-type" evidence="15">
    <location>
        <begin position="250"/>
        <end position="284"/>
    </location>
</feature>
<evidence type="ECO:0000256" key="14">
    <source>
        <dbReference type="PROSITE-ProRule" id="PRU00391"/>
    </source>
</evidence>
<dbReference type="InterPro" id="IPR010663">
    <property type="entry name" value="Znf_FPG/IleRS"/>
</dbReference>
<dbReference type="InterPro" id="IPR010979">
    <property type="entry name" value="Ribosomal_uS13-like_H2TH"/>
</dbReference>
<organism evidence="17 18">
    <name type="scientific">Terrabacter ginsenosidimutans</name>
    <dbReference type="NCBI Taxonomy" id="490575"/>
    <lineage>
        <taxon>Bacteria</taxon>
        <taxon>Bacillati</taxon>
        <taxon>Actinomycetota</taxon>
        <taxon>Actinomycetes</taxon>
        <taxon>Micrococcales</taxon>
        <taxon>Intrasporangiaceae</taxon>
        <taxon>Terrabacter</taxon>
    </lineage>
</organism>
<evidence type="ECO:0000256" key="4">
    <source>
        <dbReference type="ARBA" id="ARBA00022723"/>
    </source>
</evidence>
<evidence type="ECO:0000256" key="1">
    <source>
        <dbReference type="ARBA" id="ARBA00001947"/>
    </source>
</evidence>
<dbReference type="InterPro" id="IPR012319">
    <property type="entry name" value="FPG_cat"/>
</dbReference>
<dbReference type="Pfam" id="PF06831">
    <property type="entry name" value="H2TH"/>
    <property type="match status" value="1"/>
</dbReference>
<keyword evidence="7" id="KW-0378">Hydrolase</keyword>
<dbReference type="InterPro" id="IPR035937">
    <property type="entry name" value="FPG_N"/>
</dbReference>
<protein>
    <recommendedName>
        <fullName evidence="3">DNA-(apurinic or apyrimidinic site) lyase</fullName>
        <ecNumber evidence="3">4.2.99.18</ecNumber>
    </recommendedName>
</protein>
<evidence type="ECO:0000256" key="5">
    <source>
        <dbReference type="ARBA" id="ARBA00022763"/>
    </source>
</evidence>
<evidence type="ECO:0000256" key="7">
    <source>
        <dbReference type="ARBA" id="ARBA00022801"/>
    </source>
</evidence>
<dbReference type="SUPFAM" id="SSF46946">
    <property type="entry name" value="S13-like H2TH domain"/>
    <property type="match status" value="1"/>
</dbReference>
<evidence type="ECO:0000256" key="2">
    <source>
        <dbReference type="ARBA" id="ARBA00009409"/>
    </source>
</evidence>
<dbReference type="SMART" id="SM01232">
    <property type="entry name" value="H2TH"/>
    <property type="match status" value="1"/>
</dbReference>
<evidence type="ECO:0000259" key="16">
    <source>
        <dbReference type="PROSITE" id="PS51068"/>
    </source>
</evidence>
<comment type="similarity">
    <text evidence="2">Belongs to the FPG family.</text>
</comment>
<keyword evidence="12" id="KW-0511">Multifunctional enzyme</keyword>
<evidence type="ECO:0000256" key="11">
    <source>
        <dbReference type="ARBA" id="ARBA00023239"/>
    </source>
</evidence>
<dbReference type="Pfam" id="PF01149">
    <property type="entry name" value="Fapy_DNA_glyco"/>
    <property type="match status" value="1"/>
</dbReference>
<keyword evidence="10" id="KW-0234">DNA repair</keyword>
<dbReference type="PANTHER" id="PTHR42697:SF3">
    <property type="entry name" value="ENDONUCLEASE 8 1"/>
    <property type="match status" value="1"/>
</dbReference>
<evidence type="ECO:0000259" key="15">
    <source>
        <dbReference type="PROSITE" id="PS51066"/>
    </source>
</evidence>
<dbReference type="PANTHER" id="PTHR42697">
    <property type="entry name" value="ENDONUCLEASE 8"/>
    <property type="match status" value="1"/>
</dbReference>
<dbReference type="EMBL" id="BAABDC010000001">
    <property type="protein sequence ID" value="GAA3696155.1"/>
    <property type="molecule type" value="Genomic_DNA"/>
</dbReference>
<dbReference type="Gene3D" id="1.10.8.50">
    <property type="match status" value="1"/>
</dbReference>
<evidence type="ECO:0000313" key="18">
    <source>
        <dbReference type="Proteomes" id="UP001501468"/>
    </source>
</evidence>
<dbReference type="SUPFAM" id="SSF57716">
    <property type="entry name" value="Glucocorticoid receptor-like (DNA-binding domain)"/>
    <property type="match status" value="1"/>
</dbReference>